<protein>
    <submittedName>
        <fullName evidence="2">Uncharacterized protein</fullName>
    </submittedName>
</protein>
<feature type="non-terminal residue" evidence="2">
    <location>
        <position position="1"/>
    </location>
</feature>
<dbReference type="EMBL" id="JAHRIN010021322">
    <property type="protein sequence ID" value="MEQ2198917.1"/>
    <property type="molecule type" value="Genomic_DNA"/>
</dbReference>
<accession>A0ABV0QSV2</accession>
<proteinExistence type="predicted"/>
<comment type="caution">
    <text evidence="2">The sequence shown here is derived from an EMBL/GenBank/DDBJ whole genome shotgun (WGS) entry which is preliminary data.</text>
</comment>
<evidence type="ECO:0000313" key="2">
    <source>
        <dbReference type="EMBL" id="MEQ2198917.1"/>
    </source>
</evidence>
<feature type="region of interest" description="Disordered" evidence="1">
    <location>
        <begin position="52"/>
        <end position="92"/>
    </location>
</feature>
<gene>
    <name evidence="2" type="ORF">XENOCAPTIV_020829</name>
</gene>
<organism evidence="2 3">
    <name type="scientific">Xenoophorus captivus</name>
    <dbReference type="NCBI Taxonomy" id="1517983"/>
    <lineage>
        <taxon>Eukaryota</taxon>
        <taxon>Metazoa</taxon>
        <taxon>Chordata</taxon>
        <taxon>Craniata</taxon>
        <taxon>Vertebrata</taxon>
        <taxon>Euteleostomi</taxon>
        <taxon>Actinopterygii</taxon>
        <taxon>Neopterygii</taxon>
        <taxon>Teleostei</taxon>
        <taxon>Neoteleostei</taxon>
        <taxon>Acanthomorphata</taxon>
        <taxon>Ovalentaria</taxon>
        <taxon>Atherinomorphae</taxon>
        <taxon>Cyprinodontiformes</taxon>
        <taxon>Goodeidae</taxon>
        <taxon>Xenoophorus</taxon>
    </lineage>
</organism>
<feature type="compositionally biased region" description="Polar residues" evidence="1">
    <location>
        <begin position="61"/>
        <end position="73"/>
    </location>
</feature>
<name>A0ABV0QSV2_9TELE</name>
<evidence type="ECO:0000256" key="1">
    <source>
        <dbReference type="SAM" id="MobiDB-lite"/>
    </source>
</evidence>
<reference evidence="2 3" key="1">
    <citation type="submission" date="2021-06" db="EMBL/GenBank/DDBJ databases">
        <authorList>
            <person name="Palmer J.M."/>
        </authorList>
    </citation>
    <scope>NUCLEOTIDE SEQUENCE [LARGE SCALE GENOMIC DNA]</scope>
    <source>
        <strain evidence="2 3">XC_2019</strain>
        <tissue evidence="2">Muscle</tissue>
    </source>
</reference>
<sequence>LRDELQKVKMHKAAGPEMLSRSTVWHHRIYVQPEPEPEPGESTTAVENLLCGTSAEDHTSEGPQQLLDGSTDLTFDEDPREVGPQTSLPPGKVLIGSAAGPLPAWHLGRCYVRIIFVDLYSAFNSIQPEFLGYKQEL</sequence>
<evidence type="ECO:0000313" key="3">
    <source>
        <dbReference type="Proteomes" id="UP001434883"/>
    </source>
</evidence>
<dbReference type="Proteomes" id="UP001434883">
    <property type="component" value="Unassembled WGS sequence"/>
</dbReference>
<keyword evidence="3" id="KW-1185">Reference proteome</keyword>